<reference evidence="1 2" key="2">
    <citation type="submission" date="2013-04" db="EMBL/GenBank/DDBJ databases">
        <title>The Genome Sequence of Bilophila wadsworthia 3_1_6.</title>
        <authorList>
            <consortium name="The Broad Institute Genomics Platform"/>
            <person name="Earl A."/>
            <person name="Ward D."/>
            <person name="Feldgarden M."/>
            <person name="Gevers D."/>
            <person name="Sibley C."/>
            <person name="Strauss J."/>
            <person name="Allen-Vercoe E."/>
            <person name="Walker B."/>
            <person name="Young S."/>
            <person name="Zeng Q."/>
            <person name="Gargeya S."/>
            <person name="Fitzgerald M."/>
            <person name="Haas B."/>
            <person name="Abouelleil A."/>
            <person name="Allen A.W."/>
            <person name="Alvarado L."/>
            <person name="Arachchi H.M."/>
            <person name="Berlin A.M."/>
            <person name="Chapman S.B."/>
            <person name="Gainer-Dewar J."/>
            <person name="Goldberg J."/>
            <person name="Griggs A."/>
            <person name="Gujja S."/>
            <person name="Hansen M."/>
            <person name="Howarth C."/>
            <person name="Imamovic A."/>
            <person name="Ireland A."/>
            <person name="Larimer J."/>
            <person name="McCowan C."/>
            <person name="Murphy C."/>
            <person name="Pearson M."/>
            <person name="Poon T.W."/>
            <person name="Priest M."/>
            <person name="Roberts A."/>
            <person name="Saif S."/>
            <person name="Shea T."/>
            <person name="Sisk P."/>
            <person name="Sykes S."/>
            <person name="Wortman J."/>
            <person name="Nusbaum C."/>
            <person name="Birren B."/>
        </authorList>
    </citation>
    <scope>NUCLEOTIDE SEQUENCE [LARGE SCALE GENOMIC DNA]</scope>
    <source>
        <strain evidence="1 2">3_1_6</strain>
    </source>
</reference>
<gene>
    <name evidence="1" type="ORF">HMPREF0179_03432</name>
</gene>
<dbReference type="STRING" id="563192.HMPREF0179_03432"/>
<dbReference type="RefSeq" id="WP_016360580.1">
    <property type="nucleotide sequence ID" value="NZ_KE150238.1"/>
</dbReference>
<evidence type="ECO:0000313" key="2">
    <source>
        <dbReference type="Proteomes" id="UP000006034"/>
    </source>
</evidence>
<reference evidence="1 2" key="1">
    <citation type="submission" date="2010-10" db="EMBL/GenBank/DDBJ databases">
        <authorList>
            <consortium name="The Broad Institute Genome Sequencing Platform"/>
            <person name="Ward D."/>
            <person name="Earl A."/>
            <person name="Feldgarden M."/>
            <person name="Young S.K."/>
            <person name="Gargeya S."/>
            <person name="Zeng Q."/>
            <person name="Alvarado L."/>
            <person name="Berlin A."/>
            <person name="Bochicchio J."/>
            <person name="Chapman S.B."/>
            <person name="Chen Z."/>
            <person name="Freedman E."/>
            <person name="Gellesch M."/>
            <person name="Goldberg J."/>
            <person name="Griggs A."/>
            <person name="Gujja S."/>
            <person name="Heilman E."/>
            <person name="Heiman D."/>
            <person name="Howarth C."/>
            <person name="Mehta T."/>
            <person name="Neiman D."/>
            <person name="Pearson M."/>
            <person name="Roberts A."/>
            <person name="Saif S."/>
            <person name="Shea T."/>
            <person name="Shenoy N."/>
            <person name="Sisk P."/>
            <person name="Stolte C."/>
            <person name="Sykes S."/>
            <person name="White J."/>
            <person name="Yandava C."/>
            <person name="Allen-Vercoe E."/>
            <person name="Sibley C."/>
            <person name="Ambrose C.E."/>
            <person name="Strauss J."/>
            <person name="Daigneault M."/>
            <person name="Haas B."/>
            <person name="Nusbaum C."/>
            <person name="Birren B."/>
        </authorList>
    </citation>
    <scope>NUCLEOTIDE SEQUENCE [LARGE SCALE GENOMIC DNA]</scope>
    <source>
        <strain evidence="1 2">3_1_6</strain>
    </source>
</reference>
<dbReference type="EMBL" id="ADCP02000001">
    <property type="protein sequence ID" value="EFV42755.2"/>
    <property type="molecule type" value="Genomic_DNA"/>
</dbReference>
<organism evidence="1 2">
    <name type="scientific">Bilophila wadsworthia (strain 3_1_6)</name>
    <dbReference type="NCBI Taxonomy" id="563192"/>
    <lineage>
        <taxon>Bacteria</taxon>
        <taxon>Pseudomonadati</taxon>
        <taxon>Thermodesulfobacteriota</taxon>
        <taxon>Desulfovibrionia</taxon>
        <taxon>Desulfovibrionales</taxon>
        <taxon>Desulfovibrionaceae</taxon>
        <taxon>Bilophila</taxon>
    </lineage>
</organism>
<keyword evidence="2" id="KW-1185">Reference proteome</keyword>
<comment type="caution">
    <text evidence="1">The sequence shown here is derived from an EMBL/GenBank/DDBJ whole genome shotgun (WGS) entry which is preliminary data.</text>
</comment>
<dbReference type="GeneID" id="78085025"/>
<dbReference type="HOGENOM" id="CLU_390128_0_0_7"/>
<name>E5YB59_BILW3</name>
<dbReference type="AlphaFoldDB" id="E5YB59"/>
<protein>
    <submittedName>
        <fullName evidence="1">Uncharacterized protein</fullName>
    </submittedName>
</protein>
<accession>E5YB59</accession>
<evidence type="ECO:0000313" key="1">
    <source>
        <dbReference type="EMBL" id="EFV42755.2"/>
    </source>
</evidence>
<proteinExistence type="predicted"/>
<sequence>MSTAREREAKTIKKDIGGNASLTPAINAQGLSSFSYARHGEVGYDRYAGAGLRQLAANLSSIEPSIAHAHMKLLDRRIAEDKSAASLFAVENPELTKNMEAWRQASEKDERILNMNPYVKKYIKQEILKTSALGFDAALKDAYVTSGMVNERDPEKILKWGQDFRKQYTEQAGIKGEGKDMDQLDIAEHYTAYTTTSLDNLLGKHNRDMESQNANLLEQQMFQNISDTLAGKMNPLTGGYNVHIPAERQSYVTDAAQVIMGKAEEMKKLGYSQDRVLGMLGKAVLMGNHSAAVAEGLAKSLTININGKPVSLLSQPGIAKGIEALKDKEIERAWQAESRSHTREEWARQRAIRNAMSAGTAYGSQNDDLTRETVVDKLHLCTDETYPEFVRNARAAAQGRYLKPENQIDLGRLKYGIITGTDGLAAVEEGIRTGRIPPSEASVYQNLALSQKAGENTNLSSSIQDIGKTFLSAITGASVEEAGAMYMAYSTGRKAPVGVIAEAMSQLPGITTEFESFINEQRAKKGKEDAALTQSEMLLYKQQFIAEKLPTSISTLKERYAVEKAATSENAADKKAFSNMMQDRVPTIYDEEQNKWGYTAYNPIKAKAYTSSFNALNTLFPDQIPEQDYRGMHSVQDMLAYAQSHTPGGLSWQNTFFIAVGATPDSLGVTTIQQAIDYIPKHFEQMGYKVKPRPVVLIPNDGGQQNQ</sequence>
<dbReference type="Proteomes" id="UP000006034">
    <property type="component" value="Unassembled WGS sequence"/>
</dbReference>
<dbReference type="eggNOG" id="ENOG5032PDN">
    <property type="taxonomic scope" value="Bacteria"/>
</dbReference>